<name>A0A2S7ILU6_9BACT</name>
<keyword evidence="4 7" id="KW-0812">Transmembrane</keyword>
<dbReference type="PANTHER" id="PTHR30558:SF3">
    <property type="entry name" value="BIOPOLYMER TRANSPORT PROTEIN EXBD-RELATED"/>
    <property type="match status" value="1"/>
</dbReference>
<evidence type="ECO:0000256" key="1">
    <source>
        <dbReference type="ARBA" id="ARBA00004162"/>
    </source>
</evidence>
<keyword evidence="3" id="KW-1003">Cell membrane</keyword>
<proteinExistence type="inferred from homology"/>
<evidence type="ECO:0000256" key="6">
    <source>
        <dbReference type="ARBA" id="ARBA00023136"/>
    </source>
</evidence>
<dbReference type="GO" id="GO:0022857">
    <property type="term" value="F:transmembrane transporter activity"/>
    <property type="evidence" value="ECO:0007669"/>
    <property type="project" value="InterPro"/>
</dbReference>
<dbReference type="OrthoDB" id="9793581at2"/>
<gene>
    <name evidence="8" type="ORF">C5O19_02340</name>
</gene>
<keyword evidence="7" id="KW-0653">Protein transport</keyword>
<dbReference type="GO" id="GO:0015031">
    <property type="term" value="P:protein transport"/>
    <property type="evidence" value="ECO:0007669"/>
    <property type="project" value="UniProtKB-KW"/>
</dbReference>
<dbReference type="PANTHER" id="PTHR30558">
    <property type="entry name" value="EXBD MEMBRANE COMPONENT OF PMF-DRIVEN MACROMOLECULE IMPORT SYSTEM"/>
    <property type="match status" value="1"/>
</dbReference>
<dbReference type="GO" id="GO:0005886">
    <property type="term" value="C:plasma membrane"/>
    <property type="evidence" value="ECO:0007669"/>
    <property type="project" value="UniProtKB-SubCell"/>
</dbReference>
<evidence type="ECO:0000256" key="2">
    <source>
        <dbReference type="ARBA" id="ARBA00005811"/>
    </source>
</evidence>
<reference evidence="9" key="1">
    <citation type="submission" date="2018-02" db="EMBL/GenBank/DDBJ databases">
        <title>Genome sequencing of Solimonas sp. HR-BB.</title>
        <authorList>
            <person name="Lee Y."/>
            <person name="Jeon C.O."/>
        </authorList>
    </citation>
    <scope>NUCLEOTIDE SEQUENCE [LARGE SCALE GENOMIC DNA]</scope>
    <source>
        <strain evidence="9">HR-U</strain>
    </source>
</reference>
<organism evidence="8 9">
    <name type="scientific">Siphonobacter curvatus</name>
    <dbReference type="NCBI Taxonomy" id="2094562"/>
    <lineage>
        <taxon>Bacteria</taxon>
        <taxon>Pseudomonadati</taxon>
        <taxon>Bacteroidota</taxon>
        <taxon>Cytophagia</taxon>
        <taxon>Cytophagales</taxon>
        <taxon>Cytophagaceae</taxon>
        <taxon>Siphonobacter</taxon>
    </lineage>
</organism>
<dbReference type="Proteomes" id="UP000239590">
    <property type="component" value="Unassembled WGS sequence"/>
</dbReference>
<comment type="caution">
    <text evidence="8">The sequence shown here is derived from an EMBL/GenBank/DDBJ whole genome shotgun (WGS) entry which is preliminary data.</text>
</comment>
<comment type="similarity">
    <text evidence="2 7">Belongs to the ExbD/TolR family.</text>
</comment>
<accession>A0A2S7ILU6</accession>
<evidence type="ECO:0000256" key="3">
    <source>
        <dbReference type="ARBA" id="ARBA00022475"/>
    </source>
</evidence>
<keyword evidence="6" id="KW-0472">Membrane</keyword>
<dbReference type="AlphaFoldDB" id="A0A2S7ILU6"/>
<protein>
    <submittedName>
        <fullName evidence="8">Biopolymer transporter ExbD</fullName>
    </submittedName>
</protein>
<dbReference type="Pfam" id="PF02472">
    <property type="entry name" value="ExbD"/>
    <property type="match status" value="1"/>
</dbReference>
<evidence type="ECO:0000256" key="5">
    <source>
        <dbReference type="ARBA" id="ARBA00022989"/>
    </source>
</evidence>
<evidence type="ECO:0000313" key="9">
    <source>
        <dbReference type="Proteomes" id="UP000239590"/>
    </source>
</evidence>
<dbReference type="RefSeq" id="WP_104709739.1">
    <property type="nucleotide sequence ID" value="NZ_PTRA01000001.1"/>
</dbReference>
<comment type="subcellular location">
    <subcellularLocation>
        <location evidence="1">Cell membrane</location>
        <topology evidence="1">Single-pass membrane protein</topology>
    </subcellularLocation>
    <subcellularLocation>
        <location evidence="7">Cell membrane</location>
        <topology evidence="7">Single-pass type II membrane protein</topology>
    </subcellularLocation>
</comment>
<keyword evidence="5" id="KW-1133">Transmembrane helix</keyword>
<keyword evidence="7" id="KW-0813">Transport</keyword>
<keyword evidence="9" id="KW-1185">Reference proteome</keyword>
<dbReference type="EMBL" id="PTRA01000001">
    <property type="protein sequence ID" value="PQA58530.1"/>
    <property type="molecule type" value="Genomic_DNA"/>
</dbReference>
<evidence type="ECO:0000256" key="7">
    <source>
        <dbReference type="RuleBase" id="RU003879"/>
    </source>
</evidence>
<evidence type="ECO:0000313" key="8">
    <source>
        <dbReference type="EMBL" id="PQA58530.1"/>
    </source>
</evidence>
<dbReference type="InterPro" id="IPR003400">
    <property type="entry name" value="ExbD"/>
</dbReference>
<evidence type="ECO:0000256" key="4">
    <source>
        <dbReference type="ARBA" id="ARBA00022692"/>
    </source>
</evidence>
<sequence>MAKVKVKRHGVSMDMTAMCDVAFLLLTFFILTAKMRPQEAVQVTTPNSVAQEPLAAIDVITVLVSADGKIFMGVDNHQVRLGMLEQMSKRYNVAFTDPEKEAFRLSENFGAPMANMKQILDMDPAERNKPGVQPGIPSDSVRNELFYWVATARQYFGSQGAKYKVLIKADQNAPYKTVKQVIATMQEQDVNNFNLITGQETKPTSM</sequence>